<feature type="region of interest" description="Disordered" evidence="1">
    <location>
        <begin position="82"/>
        <end position="102"/>
    </location>
</feature>
<feature type="domain" description="Peptidase M56" evidence="3">
    <location>
        <begin position="7"/>
        <end position="306"/>
    </location>
</feature>
<comment type="caution">
    <text evidence="4">The sequence shown here is derived from an EMBL/GenBank/DDBJ whole genome shotgun (WGS) entry which is preliminary data.</text>
</comment>
<evidence type="ECO:0000256" key="2">
    <source>
        <dbReference type="SAM" id="Phobius"/>
    </source>
</evidence>
<dbReference type="PANTHER" id="PTHR34978">
    <property type="entry name" value="POSSIBLE SENSOR-TRANSDUCER PROTEIN BLAR"/>
    <property type="match status" value="1"/>
</dbReference>
<dbReference type="InterPro" id="IPR008756">
    <property type="entry name" value="Peptidase_M56"/>
</dbReference>
<feature type="transmembrane region" description="Helical" evidence="2">
    <location>
        <begin position="6"/>
        <end position="25"/>
    </location>
</feature>
<feature type="transmembrane region" description="Helical" evidence="2">
    <location>
        <begin position="316"/>
        <end position="338"/>
    </location>
</feature>
<proteinExistence type="predicted"/>
<protein>
    <submittedName>
        <fullName evidence="4">M56 family metallopeptidase</fullName>
    </submittedName>
</protein>
<keyword evidence="2" id="KW-1133">Transmembrane helix</keyword>
<accession>A0A9D2MNN2</accession>
<sequence length="841" mass="93573">MASFLFILLKLSVLGSVLTGLLLLVRPLIKSKTAAYYLWLLVLVRLIVPVGVTIPLPALPEQGTYQAHTQTEVSLSGQADPVQIQGQTGEPTGPAAPEDPGVPEQPAVPAVNWWEIITSPTLWLGLWAVGAALWMGRYVWGYRRFVSLVRASARPAGWEAQRVLAALDPGRRVVLLECPYVHTPMLLGVVHPAVVLPVGVENHRLADILSHELTHARRHDLLYKWLAAAVTSLHWFNPLMVVVRQQISHACELSCDEAVTRAMDGPARKHYGETLLVLAARPPRGMGVLATTLCEEKDRLKERLVSIMKGKRQGPAALAATLALAIVLTGCAAVSGAAPSPSPEPTPDLSALLENPALYDLDYDLQLAIPQDLDDKLLVELPEEGEDFLVCVWEKRSYEAAGGGDTDMGWLFTLVRWDQATYEQYLISDGSGVQPFGYRDGWYYVWLTASDVRFYSNSQDEAVIQAQEAEWMNLNKRLPEEVRPDFLARNGLEAYEDSMYFHDGYVWESDHRYVYFRTENWGESITLLLSQPIKQGTGGIWCVEGWMDNNYGTRYLVLPRDTGTTAADYYTQLQQQVDEGHRPGLLDPLSAAREWLGEQGYNVGAGHVELVEGDPAWNIYGREMEPILAGSSPARTLTYENGQETNVETYGVIDGSIQLWVRVWVKAQAPAALNGKAVTCTDQNGDSLIFLEEGGLVGIARDGETSWYAYAYDYDAPSPYEIMYSACQDWLALQNPPPSHNYSSEEYDQAYETVVQSFETGMAGCTLESSYYDPQQSYAEAADYLHTDDPERINNVIVLFVSFTTDGNQPVLDPNTTYTDYQFILQREDKDSPWVVIDGGY</sequence>
<organism evidence="4 5">
    <name type="scientific">Candidatus Flavonifractor intestinigallinarum</name>
    <dbReference type="NCBI Taxonomy" id="2838586"/>
    <lineage>
        <taxon>Bacteria</taxon>
        <taxon>Bacillati</taxon>
        <taxon>Bacillota</taxon>
        <taxon>Clostridia</taxon>
        <taxon>Eubacteriales</taxon>
        <taxon>Oscillospiraceae</taxon>
        <taxon>Flavonifractor</taxon>
    </lineage>
</organism>
<dbReference type="InterPro" id="IPR052173">
    <property type="entry name" value="Beta-lactam_resp_regulator"/>
</dbReference>
<evidence type="ECO:0000313" key="5">
    <source>
        <dbReference type="Proteomes" id="UP000823921"/>
    </source>
</evidence>
<reference evidence="4" key="2">
    <citation type="submission" date="2021-04" db="EMBL/GenBank/DDBJ databases">
        <authorList>
            <person name="Gilroy R."/>
        </authorList>
    </citation>
    <scope>NUCLEOTIDE SEQUENCE</scope>
    <source>
        <strain evidence="4">CHK192-8294</strain>
    </source>
</reference>
<reference evidence="4" key="1">
    <citation type="journal article" date="2021" name="PeerJ">
        <title>Extensive microbial diversity within the chicken gut microbiome revealed by metagenomics and culture.</title>
        <authorList>
            <person name="Gilroy R."/>
            <person name="Ravi A."/>
            <person name="Getino M."/>
            <person name="Pursley I."/>
            <person name="Horton D.L."/>
            <person name="Alikhan N.F."/>
            <person name="Baker D."/>
            <person name="Gharbi K."/>
            <person name="Hall N."/>
            <person name="Watson M."/>
            <person name="Adriaenssens E.M."/>
            <person name="Foster-Nyarko E."/>
            <person name="Jarju S."/>
            <person name="Secka A."/>
            <person name="Antonio M."/>
            <person name="Oren A."/>
            <person name="Chaudhuri R.R."/>
            <person name="La Ragione R."/>
            <person name="Hildebrand F."/>
            <person name="Pallen M.J."/>
        </authorList>
    </citation>
    <scope>NUCLEOTIDE SEQUENCE</scope>
    <source>
        <strain evidence="4">CHK192-8294</strain>
    </source>
</reference>
<evidence type="ECO:0000259" key="3">
    <source>
        <dbReference type="Pfam" id="PF05569"/>
    </source>
</evidence>
<dbReference type="Pfam" id="PF05569">
    <property type="entry name" value="Peptidase_M56"/>
    <property type="match status" value="1"/>
</dbReference>
<dbReference type="AlphaFoldDB" id="A0A9D2MNN2"/>
<keyword evidence="2" id="KW-0812">Transmembrane</keyword>
<gene>
    <name evidence="4" type="ORF">H9712_10725</name>
</gene>
<dbReference type="Proteomes" id="UP000823921">
    <property type="component" value="Unassembled WGS sequence"/>
</dbReference>
<feature type="transmembrane region" description="Helical" evidence="2">
    <location>
        <begin position="122"/>
        <end position="140"/>
    </location>
</feature>
<dbReference type="CDD" id="cd07341">
    <property type="entry name" value="M56_BlaR1_MecR1_like"/>
    <property type="match status" value="1"/>
</dbReference>
<keyword evidence="2" id="KW-0472">Membrane</keyword>
<name>A0A9D2MNN2_9FIRM</name>
<dbReference type="EMBL" id="DWXO01000101">
    <property type="protein sequence ID" value="HJB81447.1"/>
    <property type="molecule type" value="Genomic_DNA"/>
</dbReference>
<dbReference type="PANTHER" id="PTHR34978:SF3">
    <property type="entry name" value="SLR0241 PROTEIN"/>
    <property type="match status" value="1"/>
</dbReference>
<evidence type="ECO:0000313" key="4">
    <source>
        <dbReference type="EMBL" id="HJB81447.1"/>
    </source>
</evidence>
<evidence type="ECO:0000256" key="1">
    <source>
        <dbReference type="SAM" id="MobiDB-lite"/>
    </source>
</evidence>
<feature type="transmembrane region" description="Helical" evidence="2">
    <location>
        <begin position="37"/>
        <end position="56"/>
    </location>
</feature>